<evidence type="ECO:0000256" key="1">
    <source>
        <dbReference type="ARBA" id="ARBA00001954"/>
    </source>
</evidence>
<comment type="cofactor">
    <cofactor evidence="1 9">
        <name>Fe(2+)</name>
        <dbReference type="ChEBI" id="CHEBI:29033"/>
    </cofactor>
</comment>
<evidence type="ECO:0000256" key="5">
    <source>
        <dbReference type="ARBA" id="ARBA00022797"/>
    </source>
</evidence>
<dbReference type="GO" id="GO:0008198">
    <property type="term" value="F:ferrous iron binding"/>
    <property type="evidence" value="ECO:0007669"/>
    <property type="project" value="InterPro"/>
</dbReference>
<dbReference type="PROSITE" id="PS51819">
    <property type="entry name" value="VOC"/>
    <property type="match status" value="2"/>
</dbReference>
<evidence type="ECO:0000256" key="6">
    <source>
        <dbReference type="ARBA" id="ARBA00022964"/>
    </source>
</evidence>
<dbReference type="PANTHER" id="PTHR21366">
    <property type="entry name" value="GLYOXALASE FAMILY PROTEIN"/>
    <property type="match status" value="1"/>
</dbReference>
<dbReference type="InterPro" id="IPR037523">
    <property type="entry name" value="VOC_core"/>
</dbReference>
<dbReference type="InterPro" id="IPR000486">
    <property type="entry name" value="Xdiol_ring_cleave_dOase_1/2"/>
</dbReference>
<proteinExistence type="inferred from homology"/>
<dbReference type="Gene3D" id="3.10.180.10">
    <property type="entry name" value="2,3-Dihydroxybiphenyl 1,2-Dioxygenase, domain 1"/>
    <property type="match status" value="2"/>
</dbReference>
<dbReference type="InterPro" id="IPR029068">
    <property type="entry name" value="Glyas_Bleomycin-R_OHBP_Dase"/>
</dbReference>
<name>A0A1H0BD10_9PSED</name>
<accession>A0A1H0BD10</accession>
<feature type="domain" description="VOC" evidence="10">
    <location>
        <begin position="4"/>
        <end position="119"/>
    </location>
</feature>
<keyword evidence="12" id="KW-1185">Reference proteome</keyword>
<reference evidence="12" key="1">
    <citation type="submission" date="2016-10" db="EMBL/GenBank/DDBJ databases">
        <authorList>
            <person name="Varghese N."/>
            <person name="Submissions S."/>
        </authorList>
    </citation>
    <scope>NUCLEOTIDE SEQUENCE [LARGE SCALE GENOMIC DNA]</scope>
    <source>
        <strain evidence="12">JCM 21621</strain>
    </source>
</reference>
<comment type="similarity">
    <text evidence="2 9">Belongs to the extradiol ring-cleavage dioxygenase family.</text>
</comment>
<dbReference type="STRING" id="198616.SAMN05216193_10325"/>
<dbReference type="PANTHER" id="PTHR21366:SF14">
    <property type="entry name" value="GLYOXALASE DOMAIN-CONTAINING PROTEIN 5"/>
    <property type="match status" value="1"/>
</dbReference>
<evidence type="ECO:0000256" key="9">
    <source>
        <dbReference type="RuleBase" id="RU000683"/>
    </source>
</evidence>
<keyword evidence="5 9" id="KW-0058">Aromatic hydrocarbons catabolism</keyword>
<dbReference type="InterPro" id="IPR050383">
    <property type="entry name" value="GlyoxalaseI/FosfomycinResist"/>
</dbReference>
<dbReference type="InterPro" id="IPR004360">
    <property type="entry name" value="Glyas_Fos-R_dOase_dom"/>
</dbReference>
<dbReference type="SUPFAM" id="SSF54593">
    <property type="entry name" value="Glyoxalase/Bleomycin resistance protein/Dihydroxybiphenyl dioxygenase"/>
    <property type="match status" value="1"/>
</dbReference>
<keyword evidence="4" id="KW-0677">Repeat</keyword>
<dbReference type="PROSITE" id="PS00082">
    <property type="entry name" value="EXTRADIOL_DIOXYGENAS"/>
    <property type="match status" value="1"/>
</dbReference>
<keyword evidence="8 9" id="KW-0408">Iron</keyword>
<sequence length="319" mass="35490">MINALSYVVAHTPHMQQWLEMAGKHIGLQVEVVEPDVCARLRMDGKVQRLLVQACDGEASMAMGFEVGSAEELEEVRRALQQAGYPTIGGTAKEIALRGVAGMCHFRDPDGMRIEVAWGLADAETPFVPGRPLGGFRTGELGIGHVALITAHFDELCRLYKEVLGFRVSDRASAPFRVEFLHVNPRHHTIGIAHTGGPAKVYHLMLEYNDFDDLGRAYDMALENPESIGVTLGRHINDHVTSFYLKNPDGWMFELGWAGRTIGPDWQVEELQGMSLWGHDRTWLPDAKREEARQILKRLADQGMRAPVVTTTQTAKANQ</sequence>
<dbReference type="EMBL" id="FNIJ01000003">
    <property type="protein sequence ID" value="SDN43520.1"/>
    <property type="molecule type" value="Genomic_DNA"/>
</dbReference>
<keyword evidence="3" id="KW-0479">Metal-binding</keyword>
<protein>
    <submittedName>
        <fullName evidence="11">2,3-dihydroxybiphenyl 1,2-dioxygenase</fullName>
    </submittedName>
</protein>
<dbReference type="AlphaFoldDB" id="A0A1H0BD10"/>
<evidence type="ECO:0000313" key="11">
    <source>
        <dbReference type="EMBL" id="SDN43520.1"/>
    </source>
</evidence>
<evidence type="ECO:0000256" key="4">
    <source>
        <dbReference type="ARBA" id="ARBA00022737"/>
    </source>
</evidence>
<gene>
    <name evidence="11" type="ORF">SAMN05216193_10325</name>
</gene>
<organism evidence="11 12">
    <name type="scientific">Pseudomonas jinjuensis</name>
    <dbReference type="NCBI Taxonomy" id="198616"/>
    <lineage>
        <taxon>Bacteria</taxon>
        <taxon>Pseudomonadati</taxon>
        <taxon>Pseudomonadota</taxon>
        <taxon>Gammaproteobacteria</taxon>
        <taxon>Pseudomonadales</taxon>
        <taxon>Pseudomonadaceae</taxon>
        <taxon>Pseudomonas</taxon>
    </lineage>
</organism>
<dbReference type="GO" id="GO:0051213">
    <property type="term" value="F:dioxygenase activity"/>
    <property type="evidence" value="ECO:0007669"/>
    <property type="project" value="UniProtKB-KW"/>
</dbReference>
<keyword evidence="6 9" id="KW-0223">Dioxygenase</keyword>
<keyword evidence="7 9" id="KW-0560">Oxidoreductase</keyword>
<evidence type="ECO:0000313" key="12">
    <source>
        <dbReference type="Proteomes" id="UP000242957"/>
    </source>
</evidence>
<evidence type="ECO:0000256" key="8">
    <source>
        <dbReference type="ARBA" id="ARBA00023004"/>
    </source>
</evidence>
<dbReference type="Proteomes" id="UP000242957">
    <property type="component" value="Unassembled WGS sequence"/>
</dbReference>
<evidence type="ECO:0000256" key="7">
    <source>
        <dbReference type="ARBA" id="ARBA00023002"/>
    </source>
</evidence>
<dbReference type="Pfam" id="PF00903">
    <property type="entry name" value="Glyoxalase"/>
    <property type="match status" value="1"/>
</dbReference>
<dbReference type="CDD" id="cd07237">
    <property type="entry name" value="BphC1-RGP6_C_like"/>
    <property type="match status" value="1"/>
</dbReference>
<evidence type="ECO:0000259" key="10">
    <source>
        <dbReference type="PROSITE" id="PS51819"/>
    </source>
</evidence>
<dbReference type="RefSeq" id="WP_084313906.1">
    <property type="nucleotide sequence ID" value="NZ_FNIJ01000003.1"/>
</dbReference>
<evidence type="ECO:0000256" key="2">
    <source>
        <dbReference type="ARBA" id="ARBA00008784"/>
    </source>
</evidence>
<dbReference type="OrthoDB" id="9803142at2"/>
<feature type="domain" description="VOC" evidence="10">
    <location>
        <begin position="142"/>
        <end position="258"/>
    </location>
</feature>
<evidence type="ECO:0000256" key="3">
    <source>
        <dbReference type="ARBA" id="ARBA00022723"/>
    </source>
</evidence>